<dbReference type="Gene3D" id="1.10.225.10">
    <property type="entry name" value="Saposin-like"/>
    <property type="match status" value="1"/>
</dbReference>
<evidence type="ECO:0000256" key="1">
    <source>
        <dbReference type="ARBA" id="ARBA00023157"/>
    </source>
</evidence>
<dbReference type="SUPFAM" id="SSF47862">
    <property type="entry name" value="Saposin"/>
    <property type="match status" value="1"/>
</dbReference>
<organism evidence="3">
    <name type="scientific">Strongyloides stercoralis</name>
    <name type="common">Threadworm</name>
    <dbReference type="NCBI Taxonomy" id="6248"/>
    <lineage>
        <taxon>Eukaryota</taxon>
        <taxon>Metazoa</taxon>
        <taxon>Ecdysozoa</taxon>
        <taxon>Nematoda</taxon>
        <taxon>Chromadorea</taxon>
        <taxon>Rhabditida</taxon>
        <taxon>Tylenchina</taxon>
        <taxon>Panagrolaimomorpha</taxon>
        <taxon>Strongyloidoidea</taxon>
        <taxon>Strongyloididae</taxon>
        <taxon>Strongyloides</taxon>
    </lineage>
</organism>
<protein>
    <submittedName>
        <fullName evidence="3">Saposin B-type domain-containing protein</fullName>
    </submittedName>
</protein>
<evidence type="ECO:0000259" key="2">
    <source>
        <dbReference type="PROSITE" id="PS50015"/>
    </source>
</evidence>
<dbReference type="STRING" id="6248.A0A0K0E0T2"/>
<feature type="domain" description="Saposin B-type" evidence="2">
    <location>
        <begin position="12"/>
        <end position="98"/>
    </location>
</feature>
<dbReference type="PROSITE" id="PS50015">
    <property type="entry name" value="SAP_B"/>
    <property type="match status" value="1"/>
</dbReference>
<name>A0A0K0E0T2_STRER</name>
<keyword evidence="1" id="KW-1015">Disulfide bond</keyword>
<dbReference type="AlphaFoldDB" id="A0A0K0E0T2"/>
<reference evidence="3" key="1">
    <citation type="submission" date="2015-08" db="UniProtKB">
        <authorList>
            <consortium name="WormBaseParasite"/>
        </authorList>
    </citation>
    <scope>IDENTIFICATION</scope>
</reference>
<accession>A0A0K0E0T2</accession>
<dbReference type="InterPro" id="IPR008139">
    <property type="entry name" value="SaposinB_dom"/>
</dbReference>
<sequence>MPKDVIVDMNLKGMECPICEMIVKQSELWAGKEGEEREKTVISLCEKELGSLGIYGKIFCEAFVKDELEAIIKHMEDGNEEAKDAKKVCTKAGLCKSS</sequence>
<dbReference type="InterPro" id="IPR011001">
    <property type="entry name" value="Saposin-like"/>
</dbReference>
<evidence type="ECO:0000313" key="3">
    <source>
        <dbReference type="WBParaSite" id="SSTP_0000309400.1"/>
    </source>
</evidence>
<proteinExistence type="predicted"/>
<dbReference type="SMART" id="SM00741">
    <property type="entry name" value="SapB"/>
    <property type="match status" value="1"/>
</dbReference>
<dbReference type="WBParaSite" id="SSTP_0000309400.1">
    <property type="protein sequence ID" value="SSTP_0000309400.1"/>
    <property type="gene ID" value="SSTP_0000309400"/>
</dbReference>